<evidence type="ECO:0000313" key="1">
    <source>
        <dbReference type="EMBL" id="GIY40052.1"/>
    </source>
</evidence>
<dbReference type="Proteomes" id="UP001054837">
    <property type="component" value="Unassembled WGS sequence"/>
</dbReference>
<dbReference type="AlphaFoldDB" id="A0AAV4T574"/>
<comment type="caution">
    <text evidence="1">The sequence shown here is derived from an EMBL/GenBank/DDBJ whole genome shotgun (WGS) entry which is preliminary data.</text>
</comment>
<sequence>MLFPKDNRKGALSLDFKGPYLWGCLIVFLLPPPSDYLVTSSAINNITRWMLAKLFPKDNGKGALSLDFKGPYLWGCLIVFLLPPPRDSLVTSSAINNITRWMLVKLFPKDNGKGALSLDFKGPYLWGWYVKPE</sequence>
<name>A0AAV4T574_9ARAC</name>
<accession>A0AAV4T574</accession>
<protein>
    <submittedName>
        <fullName evidence="1">Uncharacterized protein</fullName>
    </submittedName>
</protein>
<proteinExistence type="predicted"/>
<organism evidence="1 2">
    <name type="scientific">Caerostris darwini</name>
    <dbReference type="NCBI Taxonomy" id="1538125"/>
    <lineage>
        <taxon>Eukaryota</taxon>
        <taxon>Metazoa</taxon>
        <taxon>Ecdysozoa</taxon>
        <taxon>Arthropoda</taxon>
        <taxon>Chelicerata</taxon>
        <taxon>Arachnida</taxon>
        <taxon>Araneae</taxon>
        <taxon>Araneomorphae</taxon>
        <taxon>Entelegynae</taxon>
        <taxon>Araneoidea</taxon>
        <taxon>Araneidae</taxon>
        <taxon>Caerostris</taxon>
    </lineage>
</organism>
<evidence type="ECO:0000313" key="2">
    <source>
        <dbReference type="Proteomes" id="UP001054837"/>
    </source>
</evidence>
<gene>
    <name evidence="1" type="ORF">CDAR_292871</name>
</gene>
<dbReference type="EMBL" id="BPLQ01008874">
    <property type="protein sequence ID" value="GIY40052.1"/>
    <property type="molecule type" value="Genomic_DNA"/>
</dbReference>
<keyword evidence="2" id="KW-1185">Reference proteome</keyword>
<reference evidence="1 2" key="1">
    <citation type="submission" date="2021-06" db="EMBL/GenBank/DDBJ databases">
        <title>Caerostris darwini draft genome.</title>
        <authorList>
            <person name="Kono N."/>
            <person name="Arakawa K."/>
        </authorList>
    </citation>
    <scope>NUCLEOTIDE SEQUENCE [LARGE SCALE GENOMIC DNA]</scope>
</reference>